<evidence type="ECO:0000256" key="1">
    <source>
        <dbReference type="SAM" id="MobiDB-lite"/>
    </source>
</evidence>
<dbReference type="AlphaFoldDB" id="R9P845"/>
<gene>
    <name evidence="2" type="ORF">PHSY_001826</name>
</gene>
<evidence type="ECO:0000313" key="2">
    <source>
        <dbReference type="EMBL" id="GAC94255.1"/>
    </source>
</evidence>
<evidence type="ECO:0000313" key="3">
    <source>
        <dbReference type="Proteomes" id="UP000014071"/>
    </source>
</evidence>
<organism evidence="2 3">
    <name type="scientific">Pseudozyma hubeiensis (strain SY62)</name>
    <name type="common">Yeast</name>
    <dbReference type="NCBI Taxonomy" id="1305764"/>
    <lineage>
        <taxon>Eukaryota</taxon>
        <taxon>Fungi</taxon>
        <taxon>Dikarya</taxon>
        <taxon>Basidiomycota</taxon>
        <taxon>Ustilaginomycotina</taxon>
        <taxon>Ustilaginomycetes</taxon>
        <taxon>Ustilaginales</taxon>
        <taxon>Ustilaginaceae</taxon>
        <taxon>Pseudozyma</taxon>
    </lineage>
</organism>
<proteinExistence type="predicted"/>
<protein>
    <submittedName>
        <fullName evidence="2">Uncharacterized protein</fullName>
    </submittedName>
</protein>
<dbReference type="GeneID" id="24107121"/>
<dbReference type="RefSeq" id="XP_012187842.1">
    <property type="nucleotide sequence ID" value="XM_012332452.1"/>
</dbReference>
<feature type="region of interest" description="Disordered" evidence="1">
    <location>
        <begin position="427"/>
        <end position="450"/>
    </location>
</feature>
<accession>R9P845</accession>
<dbReference type="HOGENOM" id="CLU_608488_0_0_1"/>
<name>R9P845_PSEHS</name>
<reference evidence="3" key="1">
    <citation type="journal article" date="2013" name="Genome Announc.">
        <title>Draft genome sequence of the basidiomycetous yeast-like fungus Pseudozyma hubeiensis SY62, which produces an abundant amount of the biosurfactant mannosylerythritol lipids.</title>
        <authorList>
            <person name="Konishi M."/>
            <person name="Hatada Y."/>
            <person name="Horiuchi J."/>
        </authorList>
    </citation>
    <scope>NUCLEOTIDE SEQUENCE [LARGE SCALE GENOMIC DNA]</scope>
    <source>
        <strain evidence="3">SY62</strain>
    </source>
</reference>
<dbReference type="Proteomes" id="UP000014071">
    <property type="component" value="Unassembled WGS sequence"/>
</dbReference>
<dbReference type="EMBL" id="DF238783">
    <property type="protein sequence ID" value="GAC94255.1"/>
    <property type="molecule type" value="Genomic_DNA"/>
</dbReference>
<sequence length="450" mass="50929">MYRAPLPKHGLVHLPRIPQHDERDPPTRGIADLLQAPQLCRQHHKPTTPSCFVRIYTFTLLHQLRKLATHEIAIGVEAMHLVILASPPLPQPILERRSLFFAAFRWFDVLSQWWCVDLCTRDVCDGIGVARSIACNGRSDACHGEVDVDRRWRYALHEDAPQRVEILTVSRRRNARIPNGEVDQPQIIHLLGQRSQTEEQSRRSRQQAILQILDPHLLCEFCRNRSRLIRHQCAFGKDEEEKFLGGSVGRRRLGGSFDVVLGRDFLQLFCQLSLIAGPITSQKDEPVELHTPPNEGDPLERFLEDDQNAIPQIRIVRQTPQIQPIRIHLVVRHPNRPTRHIHPHNPPALLVPPNERLRIEISTFTISDGDDELGRSEELRDDEQDACEGELGVGDVRVVDGFGGGVKAEGPGEELKEMCGDDAAVEDECEEDGLHKKMTASADTSRHSDG</sequence>
<keyword evidence="3" id="KW-1185">Reference proteome</keyword>